<dbReference type="OrthoDB" id="271709at2"/>
<dbReference type="InterPro" id="IPR002524">
    <property type="entry name" value="Cation_efflux"/>
</dbReference>
<keyword evidence="4 8" id="KW-1133">Transmembrane helix</keyword>
<dbReference type="InterPro" id="IPR045316">
    <property type="entry name" value="Msc2-like"/>
</dbReference>
<dbReference type="Gene3D" id="1.20.1510.10">
    <property type="entry name" value="Cation efflux protein transmembrane domain"/>
    <property type="match status" value="2"/>
</dbReference>
<evidence type="ECO:0000313" key="10">
    <source>
        <dbReference type="EMBL" id="SIN98583.1"/>
    </source>
</evidence>
<feature type="compositionally biased region" description="Basic residues" evidence="7">
    <location>
        <begin position="159"/>
        <end position="171"/>
    </location>
</feature>
<dbReference type="RefSeq" id="WP_074263981.1">
    <property type="nucleotide sequence ID" value="NZ_FSRM01000001.1"/>
</dbReference>
<gene>
    <name evidence="10" type="ORF">SAMN05444168_1854</name>
</gene>
<evidence type="ECO:0000313" key="11">
    <source>
        <dbReference type="Proteomes" id="UP000184693"/>
    </source>
</evidence>
<evidence type="ECO:0000256" key="1">
    <source>
        <dbReference type="ARBA" id="ARBA00004141"/>
    </source>
</evidence>
<dbReference type="GO" id="GO:0005385">
    <property type="term" value="F:zinc ion transmembrane transporter activity"/>
    <property type="evidence" value="ECO:0007669"/>
    <property type="project" value="InterPro"/>
</dbReference>
<proteinExistence type="predicted"/>
<sequence length="429" mass="46271">MSDFKDAAFGAGHDHIFLGAGHEKNERKTWAVIALCSAMMLIEIVGGSMFGSLALVADGLHMSTHAGAMLIAALAYTYARKHASDTRFVFGTGKLGDLAGFTSAIVLAMIAVLIGYEAVSRFLSPVSIHFGEAIPIAVVGLLVNLASVWLLSGGDHGHSHGHSHGHGHGHGHGHDDHAHETEVKTIFASSGVFAVSIFEDGVPPVFRIAPATDGSRLHASAVSVTTVRPDGTEQVFAMADRGGYLESMEDIPEPHAFRVIVRMPDSEHEVEFEEHESHDDEHEAATRDHNIRSAYIHVMADAAVSVLAIIGLVLARAFGWLWMDPLAGVIGALVIANWSYGLMRDTGAILLDMNPDRRMAENVRHAIEDRGDKVVDLHIWRVGPGHMSAVVSVATDETQRDSRFYHAVLRRFKGLSHVTVEVQPLQAAA</sequence>
<dbReference type="GO" id="GO:0006882">
    <property type="term" value="P:intracellular zinc ion homeostasis"/>
    <property type="evidence" value="ECO:0007669"/>
    <property type="project" value="InterPro"/>
</dbReference>
<dbReference type="NCBIfam" id="TIGR01297">
    <property type="entry name" value="CDF"/>
    <property type="match status" value="1"/>
</dbReference>
<evidence type="ECO:0000259" key="9">
    <source>
        <dbReference type="Pfam" id="PF01545"/>
    </source>
</evidence>
<keyword evidence="2" id="KW-0813">Transport</keyword>
<reference evidence="10 11" key="1">
    <citation type="submission" date="2016-11" db="EMBL/GenBank/DDBJ databases">
        <authorList>
            <person name="Jaros S."/>
            <person name="Januszkiewicz K."/>
            <person name="Wedrychowicz H."/>
        </authorList>
    </citation>
    <scope>NUCLEOTIDE SEQUENCE [LARGE SCALE GENOMIC DNA]</scope>
    <source>
        <strain evidence="10 11">GAS86</strain>
    </source>
</reference>
<protein>
    <submittedName>
        <fullName evidence="10">Cation diffusion facilitator family transporter</fullName>
    </submittedName>
</protein>
<accession>A0A1N6FTL4</accession>
<dbReference type="InterPro" id="IPR058533">
    <property type="entry name" value="Cation_efflux_TM"/>
</dbReference>
<evidence type="ECO:0000256" key="5">
    <source>
        <dbReference type="ARBA" id="ARBA00023065"/>
    </source>
</evidence>
<feature type="region of interest" description="Disordered" evidence="7">
    <location>
        <begin position="159"/>
        <end position="178"/>
    </location>
</feature>
<evidence type="ECO:0000256" key="4">
    <source>
        <dbReference type="ARBA" id="ARBA00022989"/>
    </source>
</evidence>
<evidence type="ECO:0000256" key="2">
    <source>
        <dbReference type="ARBA" id="ARBA00022448"/>
    </source>
</evidence>
<evidence type="ECO:0000256" key="8">
    <source>
        <dbReference type="SAM" id="Phobius"/>
    </source>
</evidence>
<dbReference type="PANTHER" id="PTHR45755:SF4">
    <property type="entry name" value="ZINC TRANSPORTER 7"/>
    <property type="match status" value="1"/>
</dbReference>
<evidence type="ECO:0000256" key="6">
    <source>
        <dbReference type="ARBA" id="ARBA00023136"/>
    </source>
</evidence>
<dbReference type="NCBIfam" id="NF033827">
    <property type="entry name" value="CDF_efflux_DmeF"/>
    <property type="match status" value="1"/>
</dbReference>
<dbReference type="Proteomes" id="UP000184693">
    <property type="component" value="Unassembled WGS sequence"/>
</dbReference>
<dbReference type="InterPro" id="IPR027469">
    <property type="entry name" value="Cation_efflux_TMD_sf"/>
</dbReference>
<dbReference type="EMBL" id="FSRM01000001">
    <property type="protein sequence ID" value="SIN98583.1"/>
    <property type="molecule type" value="Genomic_DNA"/>
</dbReference>
<feature type="domain" description="Cation efflux protein transmembrane" evidence="9">
    <location>
        <begin position="30"/>
        <end position="351"/>
    </location>
</feature>
<evidence type="ECO:0000256" key="7">
    <source>
        <dbReference type="SAM" id="MobiDB-lite"/>
    </source>
</evidence>
<feature type="transmembrane region" description="Helical" evidence="8">
    <location>
        <begin position="294"/>
        <end position="314"/>
    </location>
</feature>
<keyword evidence="5" id="KW-0406">Ion transport</keyword>
<feature type="transmembrane region" description="Helical" evidence="8">
    <location>
        <begin position="98"/>
        <end position="116"/>
    </location>
</feature>
<comment type="subcellular location">
    <subcellularLocation>
        <location evidence="1">Membrane</location>
        <topology evidence="1">Multi-pass membrane protein</topology>
    </subcellularLocation>
</comment>
<evidence type="ECO:0000256" key="3">
    <source>
        <dbReference type="ARBA" id="ARBA00022692"/>
    </source>
</evidence>
<keyword evidence="6 8" id="KW-0472">Membrane</keyword>
<keyword evidence="3 8" id="KW-0812">Transmembrane</keyword>
<dbReference type="Pfam" id="PF01545">
    <property type="entry name" value="Cation_efflux"/>
    <property type="match status" value="1"/>
</dbReference>
<dbReference type="GO" id="GO:0016020">
    <property type="term" value="C:membrane"/>
    <property type="evidence" value="ECO:0007669"/>
    <property type="project" value="UniProtKB-SubCell"/>
</dbReference>
<organism evidence="10 11">
    <name type="scientific">Paraburkholderia phenazinium</name>
    <dbReference type="NCBI Taxonomy" id="60549"/>
    <lineage>
        <taxon>Bacteria</taxon>
        <taxon>Pseudomonadati</taxon>
        <taxon>Pseudomonadota</taxon>
        <taxon>Betaproteobacteria</taxon>
        <taxon>Burkholderiales</taxon>
        <taxon>Burkholderiaceae</taxon>
        <taxon>Paraburkholderia</taxon>
    </lineage>
</organism>
<dbReference type="AlphaFoldDB" id="A0A1N6FTL4"/>
<feature type="transmembrane region" description="Helical" evidence="8">
    <location>
        <begin position="30"/>
        <end position="54"/>
    </location>
</feature>
<feature type="transmembrane region" description="Helical" evidence="8">
    <location>
        <begin position="128"/>
        <end position="151"/>
    </location>
</feature>
<feature type="transmembrane region" description="Helical" evidence="8">
    <location>
        <begin position="60"/>
        <end position="78"/>
    </location>
</feature>
<name>A0A1N6FTL4_9BURK</name>
<dbReference type="SUPFAM" id="SSF161111">
    <property type="entry name" value="Cation efflux protein transmembrane domain-like"/>
    <property type="match status" value="1"/>
</dbReference>
<feature type="transmembrane region" description="Helical" evidence="8">
    <location>
        <begin position="320"/>
        <end position="340"/>
    </location>
</feature>
<dbReference type="PANTHER" id="PTHR45755">
    <property type="match status" value="1"/>
</dbReference>